<name>U5EHP3_NOCAS</name>
<dbReference type="EMBL" id="BAFO02000032">
    <property type="protein sequence ID" value="GAD85883.1"/>
    <property type="molecule type" value="Genomic_DNA"/>
</dbReference>
<dbReference type="Pfam" id="PF09346">
    <property type="entry name" value="SMI1_KNR4"/>
    <property type="match status" value="1"/>
</dbReference>
<feature type="domain" description="Knr4/Smi1-like" evidence="1">
    <location>
        <begin position="36"/>
        <end position="177"/>
    </location>
</feature>
<comment type="caution">
    <text evidence="2">The sequence shown here is derived from an EMBL/GenBank/DDBJ whole genome shotgun (WGS) entry which is preliminary data.</text>
</comment>
<dbReference type="InterPro" id="IPR018958">
    <property type="entry name" value="Knr4/Smi1-like_dom"/>
</dbReference>
<evidence type="ECO:0000259" key="1">
    <source>
        <dbReference type="SMART" id="SM00860"/>
    </source>
</evidence>
<evidence type="ECO:0000313" key="3">
    <source>
        <dbReference type="Proteomes" id="UP000017048"/>
    </source>
</evidence>
<dbReference type="SMART" id="SM00860">
    <property type="entry name" value="SMI1_KNR4"/>
    <property type="match status" value="1"/>
</dbReference>
<gene>
    <name evidence="2" type="ORF">NCAST_32_03670</name>
</gene>
<reference evidence="2 3" key="1">
    <citation type="journal article" date="2014" name="BMC Genomics">
        <title>Genome based analysis of type-I polyketide synthase and nonribosomal peptide synthetase gene clusters in seven strains of five representative Nocardia species.</title>
        <authorList>
            <person name="Komaki H."/>
            <person name="Ichikawa N."/>
            <person name="Hosoyama A."/>
            <person name="Takahashi-Nakaguchi A."/>
            <person name="Matsuzawa T."/>
            <person name="Suzuki K."/>
            <person name="Fujita N."/>
            <person name="Gonoi T."/>
        </authorList>
    </citation>
    <scope>NUCLEOTIDE SEQUENCE [LARGE SCALE GENOMIC DNA]</scope>
    <source>
        <strain evidence="2 3">NBRC 15531</strain>
    </source>
</reference>
<protein>
    <recommendedName>
        <fullName evidence="1">Knr4/Smi1-like domain-containing protein</fullName>
    </recommendedName>
</protein>
<dbReference type="AlphaFoldDB" id="U5EHP3"/>
<evidence type="ECO:0000313" key="2">
    <source>
        <dbReference type="EMBL" id="GAD85883.1"/>
    </source>
</evidence>
<proteinExistence type="predicted"/>
<dbReference type="InterPro" id="IPR037883">
    <property type="entry name" value="Knr4/Smi1-like_sf"/>
</dbReference>
<keyword evidence="3" id="KW-1185">Reference proteome</keyword>
<dbReference type="OrthoDB" id="1190024at2"/>
<accession>U5EHP3</accession>
<sequence length="186" mass="21191">MWDRAEILERLAFLARADSGFTRFGSASHRYRLNQPIAQSEVTAFETRHGVTLPEDYRSFILEVGDGGAGPCYGIFRLDRPDLDDDRREDLMPGFLAEAFPHTQSWNERSDGTPEAEEEYFDRAHIRGSLNMSHQGCGYMVRLVLTGPQRGTLWEDGRCSDAGVTPFAVGFADWYLRWLKRDPPAR</sequence>
<organism evidence="2 3">
    <name type="scientific">Nocardia asteroides NBRC 15531</name>
    <dbReference type="NCBI Taxonomy" id="1110697"/>
    <lineage>
        <taxon>Bacteria</taxon>
        <taxon>Bacillati</taxon>
        <taxon>Actinomycetota</taxon>
        <taxon>Actinomycetes</taxon>
        <taxon>Mycobacteriales</taxon>
        <taxon>Nocardiaceae</taxon>
        <taxon>Nocardia</taxon>
    </lineage>
</organism>
<dbReference type="SUPFAM" id="SSF160631">
    <property type="entry name" value="SMI1/KNR4-like"/>
    <property type="match status" value="1"/>
</dbReference>
<dbReference type="Proteomes" id="UP000017048">
    <property type="component" value="Unassembled WGS sequence"/>
</dbReference>
<dbReference type="STRING" id="1824.SAMN05444423_102735"/>
<dbReference type="eggNOG" id="COG0457">
    <property type="taxonomic scope" value="Bacteria"/>
</dbReference>
<dbReference type="Gene3D" id="3.40.1580.10">
    <property type="entry name" value="SMI1/KNR4-like"/>
    <property type="match status" value="1"/>
</dbReference>